<dbReference type="EMBL" id="JARPMG010000007">
    <property type="protein sequence ID" value="KAJ8098983.1"/>
    <property type="molecule type" value="Genomic_DNA"/>
</dbReference>
<comment type="caution">
    <text evidence="8">The sequence shown here is derived from an EMBL/GenBank/DDBJ whole genome shotgun (WGS) entry which is preliminary data.</text>
</comment>
<feature type="transmembrane region" description="Helical" evidence="7">
    <location>
        <begin position="95"/>
        <end position="114"/>
    </location>
</feature>
<comment type="subcellular location">
    <subcellularLocation>
        <location evidence="1">Membrane</location>
        <topology evidence="1">Multi-pass membrane protein</topology>
    </subcellularLocation>
</comment>
<feature type="transmembrane region" description="Helical" evidence="7">
    <location>
        <begin position="209"/>
        <end position="230"/>
    </location>
</feature>
<evidence type="ECO:0000313" key="9">
    <source>
        <dbReference type="Proteomes" id="UP001217417"/>
    </source>
</evidence>
<dbReference type="GO" id="GO:0005351">
    <property type="term" value="F:carbohydrate:proton symporter activity"/>
    <property type="evidence" value="ECO:0007669"/>
    <property type="project" value="TreeGrafter"/>
</dbReference>
<keyword evidence="4 7" id="KW-0812">Transmembrane</keyword>
<dbReference type="InterPro" id="IPR050360">
    <property type="entry name" value="MFS_Sugar_Transporters"/>
</dbReference>
<keyword evidence="6 7" id="KW-0472">Membrane</keyword>
<dbReference type="InterPro" id="IPR036259">
    <property type="entry name" value="MFS_trans_sf"/>
</dbReference>
<dbReference type="AlphaFoldDB" id="A0AAD7QP95"/>
<dbReference type="GO" id="GO:0016020">
    <property type="term" value="C:membrane"/>
    <property type="evidence" value="ECO:0007669"/>
    <property type="project" value="UniProtKB-SubCell"/>
</dbReference>
<dbReference type="InterPro" id="IPR005828">
    <property type="entry name" value="MFS_sugar_transport-like"/>
</dbReference>
<keyword evidence="5 7" id="KW-1133">Transmembrane helix</keyword>
<evidence type="ECO:0000256" key="5">
    <source>
        <dbReference type="ARBA" id="ARBA00022989"/>
    </source>
</evidence>
<gene>
    <name evidence="8" type="ORF">POJ06DRAFT_282161</name>
</gene>
<organism evidence="8 9">
    <name type="scientific">Lipomyces tetrasporus</name>
    <dbReference type="NCBI Taxonomy" id="54092"/>
    <lineage>
        <taxon>Eukaryota</taxon>
        <taxon>Fungi</taxon>
        <taxon>Dikarya</taxon>
        <taxon>Ascomycota</taxon>
        <taxon>Saccharomycotina</taxon>
        <taxon>Lipomycetes</taxon>
        <taxon>Lipomycetales</taxon>
        <taxon>Lipomycetaceae</taxon>
        <taxon>Lipomyces</taxon>
    </lineage>
</organism>
<evidence type="ECO:0000256" key="4">
    <source>
        <dbReference type="ARBA" id="ARBA00022692"/>
    </source>
</evidence>
<evidence type="ECO:0000256" key="6">
    <source>
        <dbReference type="ARBA" id="ARBA00023136"/>
    </source>
</evidence>
<dbReference type="Proteomes" id="UP001217417">
    <property type="component" value="Unassembled WGS sequence"/>
</dbReference>
<evidence type="ECO:0000313" key="8">
    <source>
        <dbReference type="EMBL" id="KAJ8098983.1"/>
    </source>
</evidence>
<keyword evidence="9" id="KW-1185">Reference proteome</keyword>
<feature type="transmembrane region" description="Helical" evidence="7">
    <location>
        <begin position="242"/>
        <end position="262"/>
    </location>
</feature>
<name>A0AAD7QP95_9ASCO</name>
<dbReference type="SUPFAM" id="SSF103473">
    <property type="entry name" value="MFS general substrate transporter"/>
    <property type="match status" value="1"/>
</dbReference>
<keyword evidence="3" id="KW-0762">Sugar transport</keyword>
<dbReference type="PANTHER" id="PTHR48022:SF5">
    <property type="entry name" value="ALPHA-GLUCOSIDES PERMEASE MPH2-RELATED"/>
    <property type="match status" value="1"/>
</dbReference>
<feature type="transmembrane region" description="Helical" evidence="7">
    <location>
        <begin position="120"/>
        <end position="141"/>
    </location>
</feature>
<evidence type="ECO:0000256" key="7">
    <source>
        <dbReference type="SAM" id="Phobius"/>
    </source>
</evidence>
<dbReference type="Gene3D" id="1.20.1250.20">
    <property type="entry name" value="MFS general substrate transporter like domains"/>
    <property type="match status" value="2"/>
</dbReference>
<sequence length="263" mass="29229">MTPREAFKIYPKAVAWSILLSAAITMEGYDTILLGSFYGFPSFVQKFGTLQPDGTYSISAAWQAGLSNGAQVGEIVRLFYAGYASERFGYRKTMISALLAIIAFIFIQFFAPNIQTLQAAYVLCGLTSYVNLCWVIGQLLASAVLRLKLSVNGVWAYRGCYAVQCTRSDSNTEQKVAMMFYTNELERKAAEGTSFLDCLKRTDLRRTEIASVVWFTQAFCGTALIGYSTYFYEQAGLPTTQSFNFTLIQSSIGIIGTIFSWIL</sequence>
<reference evidence="8" key="1">
    <citation type="submission" date="2023-03" db="EMBL/GenBank/DDBJ databases">
        <title>Near-Complete genome sequence of Lipomyces tetrasporous NRRL Y-64009, an oleaginous yeast capable of growing on lignocellulosic hydrolysates.</title>
        <authorList>
            <consortium name="Lawrence Berkeley National Laboratory"/>
            <person name="Jagtap S.S."/>
            <person name="Liu J.-J."/>
            <person name="Walukiewicz H.E."/>
            <person name="Pangilinan J."/>
            <person name="Lipzen A."/>
            <person name="Ahrendt S."/>
            <person name="Koriabine M."/>
            <person name="Cobaugh K."/>
            <person name="Salamov A."/>
            <person name="Yoshinaga Y."/>
            <person name="Ng V."/>
            <person name="Daum C."/>
            <person name="Grigoriev I.V."/>
            <person name="Slininger P.J."/>
            <person name="Dien B.S."/>
            <person name="Jin Y.-S."/>
            <person name="Rao C.V."/>
        </authorList>
    </citation>
    <scope>NUCLEOTIDE SEQUENCE</scope>
    <source>
        <strain evidence="8">NRRL Y-64009</strain>
    </source>
</reference>
<keyword evidence="2" id="KW-0813">Transport</keyword>
<accession>A0AAD7QP95</accession>
<dbReference type="PANTHER" id="PTHR48022">
    <property type="entry name" value="PLASTIDIC GLUCOSE TRANSPORTER 4"/>
    <property type="match status" value="1"/>
</dbReference>
<protein>
    <submittedName>
        <fullName evidence="8">Major facilitator superfamily domain-containing protein</fullName>
    </submittedName>
</protein>
<proteinExistence type="predicted"/>
<evidence type="ECO:0000256" key="3">
    <source>
        <dbReference type="ARBA" id="ARBA00022597"/>
    </source>
</evidence>
<dbReference type="GeneID" id="80885167"/>
<dbReference type="Pfam" id="PF00083">
    <property type="entry name" value="Sugar_tr"/>
    <property type="match status" value="2"/>
</dbReference>
<evidence type="ECO:0000256" key="2">
    <source>
        <dbReference type="ARBA" id="ARBA00022448"/>
    </source>
</evidence>
<evidence type="ECO:0000256" key="1">
    <source>
        <dbReference type="ARBA" id="ARBA00004141"/>
    </source>
</evidence>
<dbReference type="RefSeq" id="XP_056042433.1">
    <property type="nucleotide sequence ID" value="XM_056190001.1"/>
</dbReference>